<dbReference type="GO" id="GO:0033922">
    <property type="term" value="F:peptidoglycan beta-N-acetylmuramidase activity"/>
    <property type="evidence" value="ECO:0007669"/>
    <property type="project" value="InterPro"/>
</dbReference>
<evidence type="ECO:0000259" key="1">
    <source>
        <dbReference type="Pfam" id="PF07075"/>
    </source>
</evidence>
<sequence>MKGRRFFYVWALLAWTGIETMAWGKVLLGIDVLRQHGFRPLRGKRIGLITNQTGVDAQGRPTRVILQRAPGVHLVCLFAPEHGILGTAPAGKSVGQTRDPLTGLRVYSLYGRINRPTSEMLRGLDALVFDVQDIGCRSYTYLSTMLEAMKAAGENGIEFVVLDRPNPLGGERVEGPLVEARWTSFVSPVPVPYVHGMTAGEIAKMANAKGWVQPPCRLSVIPMEGWSRDMTWEDTGLRWIRTSPNIPYPRSPAYYVVTGLVGELCGVDVGIGTKEPFQYFLVRHMDPHRLAAQLNSWDPGRIQASVRPVRGGKAIFLTIHPKTRANLCELAVYLLSEANVCGQVLSRSRPSQINLLYKEYGSSSIRAWLAHHSRPSELVRKWAPGVATFRKERARFLLYPEHPGQSEKELALQQ</sequence>
<dbReference type="EMBL" id="CAJNOB010000005">
    <property type="protein sequence ID" value="CAF0693032.1"/>
    <property type="molecule type" value="Genomic_DNA"/>
</dbReference>
<dbReference type="Gene3D" id="3.40.50.12170">
    <property type="entry name" value="Uncharacterised protein PF07075, DUF1343"/>
    <property type="match status" value="1"/>
</dbReference>
<gene>
    <name evidence="3" type="ORF">MPNT_130048</name>
</gene>
<accession>A0A8J2BGY7</accession>
<evidence type="ECO:0000313" key="4">
    <source>
        <dbReference type="Proteomes" id="UP000663859"/>
    </source>
</evidence>
<dbReference type="InterPro" id="IPR048502">
    <property type="entry name" value="NamZ_N"/>
</dbReference>
<protein>
    <submittedName>
        <fullName evidence="3">Alternate gene name: yzbB</fullName>
    </submittedName>
</protein>
<dbReference type="PANTHER" id="PTHR42915">
    <property type="entry name" value="HYPOTHETICAL 460 KDA PROTEIN IN FEUA-SIGW INTERGENIC REGION [PRECURSOR]"/>
    <property type="match status" value="1"/>
</dbReference>
<dbReference type="PANTHER" id="PTHR42915:SF1">
    <property type="entry name" value="PEPTIDOGLYCAN BETA-N-ACETYLMURAMIDASE NAMZ"/>
    <property type="match status" value="1"/>
</dbReference>
<comment type="caution">
    <text evidence="3">The sequence shown here is derived from an EMBL/GenBank/DDBJ whole genome shotgun (WGS) entry which is preliminary data.</text>
</comment>
<name>A0A8J2BGY7_9BACT</name>
<dbReference type="InterPro" id="IPR008302">
    <property type="entry name" value="NamZ"/>
</dbReference>
<evidence type="ECO:0000313" key="3">
    <source>
        <dbReference type="EMBL" id="CAF0693032.1"/>
    </source>
</evidence>
<dbReference type="RefSeq" id="WP_174582862.1">
    <property type="nucleotide sequence ID" value="NZ_CAJNOB010000005.1"/>
</dbReference>
<dbReference type="Proteomes" id="UP000663859">
    <property type="component" value="Unassembled WGS sequence"/>
</dbReference>
<proteinExistence type="predicted"/>
<dbReference type="Gene3D" id="3.90.1150.140">
    <property type="match status" value="1"/>
</dbReference>
<dbReference type="PIRSF" id="PIRSF016719">
    <property type="entry name" value="UCP016719"/>
    <property type="match status" value="1"/>
</dbReference>
<feature type="domain" description="Peptidoglycan beta-N-acetylmuramidase NamZ C-terminal" evidence="2">
    <location>
        <begin position="254"/>
        <end position="399"/>
    </location>
</feature>
<feature type="domain" description="Peptidoglycan beta-N-acetylmuramidase NamZ N-terminal" evidence="1">
    <location>
        <begin position="46"/>
        <end position="248"/>
    </location>
</feature>
<evidence type="ECO:0000259" key="2">
    <source>
        <dbReference type="Pfam" id="PF20732"/>
    </source>
</evidence>
<reference evidence="3" key="1">
    <citation type="submission" date="2021-02" db="EMBL/GenBank/DDBJ databases">
        <authorList>
            <person name="Cremers G."/>
            <person name="Picone N."/>
        </authorList>
    </citation>
    <scope>NUCLEOTIDE SEQUENCE</scope>
    <source>
        <strain evidence="3">PQ17</strain>
    </source>
</reference>
<dbReference type="Pfam" id="PF20732">
    <property type="entry name" value="NamZ_C"/>
    <property type="match status" value="1"/>
</dbReference>
<keyword evidence="4" id="KW-1185">Reference proteome</keyword>
<dbReference type="InterPro" id="IPR048503">
    <property type="entry name" value="NamZ_C"/>
</dbReference>
<dbReference type="Pfam" id="PF07075">
    <property type="entry name" value="NamZ_N"/>
    <property type="match status" value="1"/>
</dbReference>
<dbReference type="AlphaFoldDB" id="A0A8J2BGY7"/>
<organism evidence="3 4">
    <name type="scientific">Candidatus Methylacidithermus pantelleriae</name>
    <dbReference type="NCBI Taxonomy" id="2744239"/>
    <lineage>
        <taxon>Bacteria</taxon>
        <taxon>Pseudomonadati</taxon>
        <taxon>Verrucomicrobiota</taxon>
        <taxon>Methylacidiphilae</taxon>
        <taxon>Methylacidiphilales</taxon>
        <taxon>Methylacidiphilaceae</taxon>
        <taxon>Candidatus Methylacidithermus</taxon>
    </lineage>
</organism>